<dbReference type="Proteomes" id="UP000789901">
    <property type="component" value="Unassembled WGS sequence"/>
</dbReference>
<protein>
    <submittedName>
        <fullName evidence="1">43242_t:CDS:1</fullName>
    </submittedName>
</protein>
<keyword evidence="2" id="KW-1185">Reference proteome</keyword>
<sequence length="56" mass="6421">MIEVWKDSVCVEIGFEFSVDCLAERRRIANHRLKEGPYGTNLLSHLDLKSTYHSGV</sequence>
<name>A0ABM8W1B1_GIGMA</name>
<proteinExistence type="predicted"/>
<evidence type="ECO:0000313" key="1">
    <source>
        <dbReference type="EMBL" id="CAG8499415.1"/>
    </source>
</evidence>
<evidence type="ECO:0000313" key="2">
    <source>
        <dbReference type="Proteomes" id="UP000789901"/>
    </source>
</evidence>
<gene>
    <name evidence="1" type="ORF">GMARGA_LOCUS2124</name>
</gene>
<organism evidence="1 2">
    <name type="scientific">Gigaspora margarita</name>
    <dbReference type="NCBI Taxonomy" id="4874"/>
    <lineage>
        <taxon>Eukaryota</taxon>
        <taxon>Fungi</taxon>
        <taxon>Fungi incertae sedis</taxon>
        <taxon>Mucoromycota</taxon>
        <taxon>Glomeromycotina</taxon>
        <taxon>Glomeromycetes</taxon>
        <taxon>Diversisporales</taxon>
        <taxon>Gigasporaceae</taxon>
        <taxon>Gigaspora</taxon>
    </lineage>
</organism>
<comment type="caution">
    <text evidence="1">The sequence shown here is derived from an EMBL/GenBank/DDBJ whole genome shotgun (WGS) entry which is preliminary data.</text>
</comment>
<dbReference type="EMBL" id="CAJVQB010000637">
    <property type="protein sequence ID" value="CAG8499415.1"/>
    <property type="molecule type" value="Genomic_DNA"/>
</dbReference>
<reference evidence="1 2" key="1">
    <citation type="submission" date="2021-06" db="EMBL/GenBank/DDBJ databases">
        <authorList>
            <person name="Kallberg Y."/>
            <person name="Tangrot J."/>
            <person name="Rosling A."/>
        </authorList>
    </citation>
    <scope>NUCLEOTIDE SEQUENCE [LARGE SCALE GENOMIC DNA]</scope>
    <source>
        <strain evidence="1 2">120-4 pot B 10/14</strain>
    </source>
</reference>
<accession>A0ABM8W1B1</accession>